<name>A0A4V5NIX1_9PEZI</name>
<comment type="similarity">
    <text evidence="8">Belongs to the peroxiredoxin family. BCP/PrxQ subfamily.</text>
</comment>
<dbReference type="SUPFAM" id="SSF52833">
    <property type="entry name" value="Thioredoxin-like"/>
    <property type="match status" value="1"/>
</dbReference>
<dbReference type="Pfam" id="PF00578">
    <property type="entry name" value="AhpC-TSA"/>
    <property type="match status" value="1"/>
</dbReference>
<evidence type="ECO:0000256" key="1">
    <source>
        <dbReference type="ARBA" id="ARBA00013017"/>
    </source>
</evidence>
<dbReference type="CDD" id="cd02970">
    <property type="entry name" value="PRX_like2"/>
    <property type="match status" value="1"/>
</dbReference>
<evidence type="ECO:0000256" key="8">
    <source>
        <dbReference type="ARBA" id="ARBA00038489"/>
    </source>
</evidence>
<dbReference type="AlphaFoldDB" id="A0A4V5NIX1"/>
<dbReference type="GO" id="GO:0008379">
    <property type="term" value="F:thioredoxin peroxidase activity"/>
    <property type="evidence" value="ECO:0007669"/>
    <property type="project" value="TreeGrafter"/>
</dbReference>
<dbReference type="PANTHER" id="PTHR42801:SF7">
    <property type="entry name" value="SLL1159 PROTEIN"/>
    <property type="match status" value="1"/>
</dbReference>
<organism evidence="11 12">
    <name type="scientific">Cryomyces minteri</name>
    <dbReference type="NCBI Taxonomy" id="331657"/>
    <lineage>
        <taxon>Eukaryota</taxon>
        <taxon>Fungi</taxon>
        <taxon>Dikarya</taxon>
        <taxon>Ascomycota</taxon>
        <taxon>Pezizomycotina</taxon>
        <taxon>Dothideomycetes</taxon>
        <taxon>Dothideomycetes incertae sedis</taxon>
        <taxon>Cryomyces</taxon>
    </lineage>
</organism>
<reference evidence="11 12" key="1">
    <citation type="submission" date="2017-03" db="EMBL/GenBank/DDBJ databases">
        <title>Genomes of endolithic fungi from Antarctica.</title>
        <authorList>
            <person name="Coleine C."/>
            <person name="Masonjones S."/>
            <person name="Stajich J.E."/>
        </authorList>
    </citation>
    <scope>NUCLEOTIDE SEQUENCE [LARGE SCALE GENOMIC DNA]</scope>
    <source>
        <strain evidence="11 12">CCFEE 5187</strain>
    </source>
</reference>
<dbReference type="Gene3D" id="3.40.30.10">
    <property type="entry name" value="Glutaredoxin"/>
    <property type="match status" value="1"/>
</dbReference>
<accession>A0A4V5NIX1</accession>
<dbReference type="OrthoDB" id="338622at2759"/>
<evidence type="ECO:0000313" key="12">
    <source>
        <dbReference type="Proteomes" id="UP000308768"/>
    </source>
</evidence>
<evidence type="ECO:0000256" key="6">
    <source>
        <dbReference type="ARBA" id="ARBA00023284"/>
    </source>
</evidence>
<dbReference type="EMBL" id="NAJN01000291">
    <property type="protein sequence ID" value="TKA75459.1"/>
    <property type="molecule type" value="Genomic_DNA"/>
</dbReference>
<evidence type="ECO:0000256" key="4">
    <source>
        <dbReference type="ARBA" id="ARBA00023002"/>
    </source>
</evidence>
<dbReference type="PROSITE" id="PS51352">
    <property type="entry name" value="THIOREDOXIN_2"/>
    <property type="match status" value="1"/>
</dbReference>
<keyword evidence="6" id="KW-0676">Redox-active center</keyword>
<dbReference type="InterPro" id="IPR013766">
    <property type="entry name" value="Thioredoxin_domain"/>
</dbReference>
<dbReference type="InterPro" id="IPR050924">
    <property type="entry name" value="Peroxiredoxin_BCP/PrxQ"/>
</dbReference>
<dbReference type="PANTHER" id="PTHR42801">
    <property type="entry name" value="THIOREDOXIN-DEPENDENT PEROXIDE REDUCTASE"/>
    <property type="match status" value="1"/>
</dbReference>
<dbReference type="GO" id="GO:0045454">
    <property type="term" value="P:cell redox homeostasis"/>
    <property type="evidence" value="ECO:0007669"/>
    <property type="project" value="TreeGrafter"/>
</dbReference>
<evidence type="ECO:0000313" key="11">
    <source>
        <dbReference type="EMBL" id="TKA75459.1"/>
    </source>
</evidence>
<comment type="catalytic activity">
    <reaction evidence="9">
        <text>a hydroperoxide + [thioredoxin]-dithiol = an alcohol + [thioredoxin]-disulfide + H2O</text>
        <dbReference type="Rhea" id="RHEA:62620"/>
        <dbReference type="Rhea" id="RHEA-COMP:10698"/>
        <dbReference type="Rhea" id="RHEA-COMP:10700"/>
        <dbReference type="ChEBI" id="CHEBI:15377"/>
        <dbReference type="ChEBI" id="CHEBI:29950"/>
        <dbReference type="ChEBI" id="CHEBI:30879"/>
        <dbReference type="ChEBI" id="CHEBI:35924"/>
        <dbReference type="ChEBI" id="CHEBI:50058"/>
        <dbReference type="EC" id="1.11.1.24"/>
    </reaction>
</comment>
<sequence length="220" mass="24513">MSLESDLATLRAGMLQKMPAETREKISSANAKFQASYDPKAAIQVGDILPAFRLQDALGKEVTRDELLARETLLITFYRGGWCPYCNLALRSLHLNTDKFKAKGVTLVAISPELPDASLSTAEKHDLHFTVLSDVGNKLANELGILFTQDDSLRPIYQSFGFDLKKHNGDDSFAVPVPATLLVDQKGVVKNTFIETDYTKRLEPTTALKWIDELKKQDRV</sequence>
<dbReference type="InterPro" id="IPR036249">
    <property type="entry name" value="Thioredoxin-like_sf"/>
</dbReference>
<keyword evidence="12" id="KW-1185">Reference proteome</keyword>
<evidence type="ECO:0000256" key="5">
    <source>
        <dbReference type="ARBA" id="ARBA00023157"/>
    </source>
</evidence>
<dbReference type="EC" id="1.11.1.24" evidence="1"/>
<evidence type="ECO:0000256" key="7">
    <source>
        <dbReference type="ARBA" id="ARBA00032824"/>
    </source>
</evidence>
<comment type="caution">
    <text evidence="11">The sequence shown here is derived from an EMBL/GenBank/DDBJ whole genome shotgun (WGS) entry which is preliminary data.</text>
</comment>
<dbReference type="InterPro" id="IPR000866">
    <property type="entry name" value="AhpC/TSA"/>
</dbReference>
<evidence type="ECO:0000256" key="2">
    <source>
        <dbReference type="ARBA" id="ARBA00022559"/>
    </source>
</evidence>
<evidence type="ECO:0000259" key="10">
    <source>
        <dbReference type="PROSITE" id="PS51352"/>
    </source>
</evidence>
<dbReference type="Proteomes" id="UP000308768">
    <property type="component" value="Unassembled WGS sequence"/>
</dbReference>
<keyword evidence="3" id="KW-0049">Antioxidant</keyword>
<keyword evidence="4" id="KW-0560">Oxidoreductase</keyword>
<gene>
    <name evidence="11" type="ORF">B0A49_09463</name>
</gene>
<dbReference type="STRING" id="331657.A0A4V5NIX1"/>
<dbReference type="GO" id="GO:0034599">
    <property type="term" value="P:cellular response to oxidative stress"/>
    <property type="evidence" value="ECO:0007669"/>
    <property type="project" value="TreeGrafter"/>
</dbReference>
<evidence type="ECO:0000256" key="3">
    <source>
        <dbReference type="ARBA" id="ARBA00022862"/>
    </source>
</evidence>
<keyword evidence="2" id="KW-0575">Peroxidase</keyword>
<protein>
    <recommendedName>
        <fullName evidence="1">thioredoxin-dependent peroxiredoxin</fullName>
        <ecNumber evidence="1">1.11.1.24</ecNumber>
    </recommendedName>
    <alternativeName>
        <fullName evidence="7">Thioredoxin peroxidase</fullName>
    </alternativeName>
</protein>
<dbReference type="GO" id="GO:0005737">
    <property type="term" value="C:cytoplasm"/>
    <property type="evidence" value="ECO:0007669"/>
    <property type="project" value="TreeGrafter"/>
</dbReference>
<proteinExistence type="inferred from homology"/>
<feature type="domain" description="Thioredoxin" evidence="10">
    <location>
        <begin position="43"/>
        <end position="216"/>
    </location>
</feature>
<evidence type="ECO:0000256" key="9">
    <source>
        <dbReference type="ARBA" id="ARBA00049091"/>
    </source>
</evidence>
<keyword evidence="5" id="KW-1015">Disulfide bond</keyword>